<keyword evidence="1" id="KW-0812">Transmembrane</keyword>
<feature type="transmembrane region" description="Helical" evidence="1">
    <location>
        <begin position="54"/>
        <end position="72"/>
    </location>
</feature>
<gene>
    <name evidence="2" type="ORF">VKT23_011755</name>
</gene>
<name>A0ABR1J8W4_9AGAR</name>
<keyword evidence="1" id="KW-1133">Transmembrane helix</keyword>
<reference evidence="2 3" key="1">
    <citation type="submission" date="2024-01" db="EMBL/GenBank/DDBJ databases">
        <title>A draft genome for the cacao thread blight pathogen Marasmiellus scandens.</title>
        <authorList>
            <person name="Baruah I.K."/>
            <person name="Leung J."/>
            <person name="Bukari Y."/>
            <person name="Amoako-Attah I."/>
            <person name="Meinhardt L.W."/>
            <person name="Bailey B.A."/>
            <person name="Cohen S.P."/>
        </authorList>
    </citation>
    <scope>NUCLEOTIDE SEQUENCE [LARGE SCALE GENOMIC DNA]</scope>
    <source>
        <strain evidence="2 3">GH-19</strain>
    </source>
</reference>
<evidence type="ECO:0000313" key="2">
    <source>
        <dbReference type="EMBL" id="KAK7453478.1"/>
    </source>
</evidence>
<keyword evidence="1" id="KW-0472">Membrane</keyword>
<accession>A0ABR1J8W4</accession>
<feature type="transmembrane region" description="Helical" evidence="1">
    <location>
        <begin position="84"/>
        <end position="105"/>
    </location>
</feature>
<organism evidence="2 3">
    <name type="scientific">Marasmiellus scandens</name>
    <dbReference type="NCBI Taxonomy" id="2682957"/>
    <lineage>
        <taxon>Eukaryota</taxon>
        <taxon>Fungi</taxon>
        <taxon>Dikarya</taxon>
        <taxon>Basidiomycota</taxon>
        <taxon>Agaricomycotina</taxon>
        <taxon>Agaricomycetes</taxon>
        <taxon>Agaricomycetidae</taxon>
        <taxon>Agaricales</taxon>
        <taxon>Marasmiineae</taxon>
        <taxon>Omphalotaceae</taxon>
        <taxon>Marasmiellus</taxon>
    </lineage>
</organism>
<evidence type="ECO:0000313" key="3">
    <source>
        <dbReference type="Proteomes" id="UP001498398"/>
    </source>
</evidence>
<sequence length="136" mass="14422">MSPSSLIKYKGYGDILVGLILTFRPSIIYESGLARFWAGLTGLRLSDASTAPGFNHSIACMVMAVGVGNVIASKRGPAAYPPVFYSSLTWGILNLLTCILTPQNLGLSSSTVLMTAINHLSFAGVMLWVDPSVAKL</sequence>
<comment type="caution">
    <text evidence="2">The sequence shown here is derived from an EMBL/GenBank/DDBJ whole genome shotgun (WGS) entry which is preliminary data.</text>
</comment>
<dbReference type="Proteomes" id="UP001498398">
    <property type="component" value="Unassembled WGS sequence"/>
</dbReference>
<dbReference type="EMBL" id="JBANRG010000026">
    <property type="protein sequence ID" value="KAK7453478.1"/>
    <property type="molecule type" value="Genomic_DNA"/>
</dbReference>
<feature type="transmembrane region" description="Helical" evidence="1">
    <location>
        <begin position="111"/>
        <end position="129"/>
    </location>
</feature>
<keyword evidence="3" id="KW-1185">Reference proteome</keyword>
<feature type="transmembrane region" description="Helical" evidence="1">
    <location>
        <begin position="12"/>
        <end position="34"/>
    </location>
</feature>
<protein>
    <submittedName>
        <fullName evidence="2">Uncharacterized protein</fullName>
    </submittedName>
</protein>
<proteinExistence type="predicted"/>
<evidence type="ECO:0000256" key="1">
    <source>
        <dbReference type="SAM" id="Phobius"/>
    </source>
</evidence>